<dbReference type="PANTHER" id="PTHR45672">
    <property type="entry name" value="PROTEIN DISULFIDE-ISOMERASE C17H9.14C-RELATED"/>
    <property type="match status" value="1"/>
</dbReference>
<accession>A0A1G4MCG4</accession>
<dbReference type="CDD" id="cd02961">
    <property type="entry name" value="PDI_a_family"/>
    <property type="match status" value="1"/>
</dbReference>
<dbReference type="OMA" id="KYYTSWC"/>
<sequence length="242" mass="27851">MHLSVFLFLLTYPLSVLCEVHSVKSLDFFYDTVNTESYTVVKYFTTWCSHCKHLGPVFDQLSNKFDNASMANITFLEVNCDLFGSTLCRRLPGYPVVELIKPLVIDEEVGISDLYNESRLPWYKRLINRVSQGGFNPAWTLDLSRVVEFKGNRNLDVLSNFIEQAIEKNAKDVLVEQIMSGKECNTEACEKGRKYLDNVINVGAEIKKLQGILKSNPDEELEEIKFRLRLLQDQEDLNHDEL</sequence>
<comment type="similarity">
    <text evidence="1">Belongs to the protein disulfide isomerase family.</text>
</comment>
<evidence type="ECO:0000313" key="6">
    <source>
        <dbReference type="Proteomes" id="UP000190831"/>
    </source>
</evidence>
<dbReference type="Gene3D" id="3.40.30.10">
    <property type="entry name" value="Glutaredoxin"/>
    <property type="match status" value="1"/>
</dbReference>
<feature type="signal peptide" evidence="3">
    <location>
        <begin position="1"/>
        <end position="18"/>
    </location>
</feature>
<organism evidence="5 6">
    <name type="scientific">Lachancea fermentati</name>
    <name type="common">Zygosaccharomyces fermentati</name>
    <dbReference type="NCBI Taxonomy" id="4955"/>
    <lineage>
        <taxon>Eukaryota</taxon>
        <taxon>Fungi</taxon>
        <taxon>Dikarya</taxon>
        <taxon>Ascomycota</taxon>
        <taxon>Saccharomycotina</taxon>
        <taxon>Saccharomycetes</taxon>
        <taxon>Saccharomycetales</taxon>
        <taxon>Saccharomycetaceae</taxon>
        <taxon>Lachancea</taxon>
    </lineage>
</organism>
<dbReference type="Pfam" id="PF00085">
    <property type="entry name" value="Thioredoxin"/>
    <property type="match status" value="1"/>
</dbReference>
<feature type="chain" id="PRO_5009237327" evidence="3">
    <location>
        <begin position="19"/>
        <end position="242"/>
    </location>
</feature>
<dbReference type="GO" id="GO:0003756">
    <property type="term" value="F:protein disulfide isomerase activity"/>
    <property type="evidence" value="ECO:0007669"/>
    <property type="project" value="TreeGrafter"/>
</dbReference>
<evidence type="ECO:0000313" key="5">
    <source>
        <dbReference type="EMBL" id="SCW01541.1"/>
    </source>
</evidence>
<name>A0A1G4MCG4_LACFM</name>
<dbReference type="SUPFAM" id="SSF52833">
    <property type="entry name" value="Thioredoxin-like"/>
    <property type="match status" value="1"/>
</dbReference>
<evidence type="ECO:0000256" key="1">
    <source>
        <dbReference type="ARBA" id="ARBA00006347"/>
    </source>
</evidence>
<proteinExistence type="inferred from homology"/>
<dbReference type="STRING" id="4955.A0A1G4MCG4"/>
<evidence type="ECO:0000259" key="4">
    <source>
        <dbReference type="PROSITE" id="PS51352"/>
    </source>
</evidence>
<dbReference type="InterPro" id="IPR036249">
    <property type="entry name" value="Thioredoxin-like_sf"/>
</dbReference>
<dbReference type="GO" id="GO:0005783">
    <property type="term" value="C:endoplasmic reticulum"/>
    <property type="evidence" value="ECO:0007669"/>
    <property type="project" value="TreeGrafter"/>
</dbReference>
<keyword evidence="2 3" id="KW-0732">Signal</keyword>
<dbReference type="PROSITE" id="PS51352">
    <property type="entry name" value="THIOREDOXIN_2"/>
    <property type="match status" value="1"/>
</dbReference>
<dbReference type="InterPro" id="IPR013766">
    <property type="entry name" value="Thioredoxin_domain"/>
</dbReference>
<evidence type="ECO:0000256" key="3">
    <source>
        <dbReference type="SAM" id="SignalP"/>
    </source>
</evidence>
<dbReference type="EMBL" id="LT598488">
    <property type="protein sequence ID" value="SCW01541.1"/>
    <property type="molecule type" value="Genomic_DNA"/>
</dbReference>
<feature type="domain" description="Thioredoxin" evidence="4">
    <location>
        <begin position="6"/>
        <end position="167"/>
    </location>
</feature>
<dbReference type="GO" id="GO:0006457">
    <property type="term" value="P:protein folding"/>
    <property type="evidence" value="ECO:0007669"/>
    <property type="project" value="TreeGrafter"/>
</dbReference>
<dbReference type="AlphaFoldDB" id="A0A1G4MCG4"/>
<dbReference type="Proteomes" id="UP000190831">
    <property type="component" value="Chromosome E"/>
</dbReference>
<reference evidence="6" key="1">
    <citation type="submission" date="2016-03" db="EMBL/GenBank/DDBJ databases">
        <authorList>
            <person name="Devillers H."/>
        </authorList>
    </citation>
    <scope>NUCLEOTIDE SEQUENCE [LARGE SCALE GENOMIC DNA]</scope>
</reference>
<gene>
    <name evidence="5" type="ORF">LAFE_0E01948G</name>
</gene>
<keyword evidence="6" id="KW-1185">Reference proteome</keyword>
<protein>
    <submittedName>
        <fullName evidence="5">LAFE_0E01948g1_1</fullName>
    </submittedName>
</protein>
<dbReference type="InterPro" id="IPR051063">
    <property type="entry name" value="PDI"/>
</dbReference>
<dbReference type="PANTHER" id="PTHR45672:SF3">
    <property type="entry name" value="THIOREDOXIN DOMAIN-CONTAINING PROTEIN 5"/>
    <property type="match status" value="1"/>
</dbReference>
<evidence type="ECO:0000256" key="2">
    <source>
        <dbReference type="ARBA" id="ARBA00022729"/>
    </source>
</evidence>
<dbReference type="OrthoDB" id="10264505at2759"/>